<proteinExistence type="inferred from homology"/>
<dbReference type="InterPro" id="IPR036390">
    <property type="entry name" value="WH_DNA-bd_sf"/>
</dbReference>
<dbReference type="Gene3D" id="1.10.10.10">
    <property type="entry name" value="Winged helix-like DNA-binding domain superfamily/Winged helix DNA-binding domain"/>
    <property type="match status" value="1"/>
</dbReference>
<name>A0A1Y5F231_9BACT</name>
<dbReference type="InterPro" id="IPR001367">
    <property type="entry name" value="Fe_dep_repressor"/>
</dbReference>
<dbReference type="EMBL" id="MAAO01000015">
    <property type="protein sequence ID" value="OUR93464.1"/>
    <property type="molecule type" value="Genomic_DNA"/>
</dbReference>
<evidence type="ECO:0000256" key="4">
    <source>
        <dbReference type="ARBA" id="ARBA00023125"/>
    </source>
</evidence>
<evidence type="ECO:0000256" key="2">
    <source>
        <dbReference type="ARBA" id="ARBA00022386"/>
    </source>
</evidence>
<protein>
    <recommendedName>
        <fullName evidence="2">Transcriptional regulator MntR</fullName>
    </recommendedName>
</protein>
<evidence type="ECO:0000259" key="7">
    <source>
        <dbReference type="Pfam" id="PF01325"/>
    </source>
</evidence>
<evidence type="ECO:0000256" key="1">
    <source>
        <dbReference type="ARBA" id="ARBA00007871"/>
    </source>
</evidence>
<dbReference type="Gene3D" id="1.10.60.10">
    <property type="entry name" value="Iron dependent repressor, metal binding and dimerisation domain"/>
    <property type="match status" value="1"/>
</dbReference>
<comment type="caution">
    <text evidence="9">The sequence shown here is derived from an EMBL/GenBank/DDBJ whole genome shotgun (WGS) entry which is preliminary data.</text>
</comment>
<dbReference type="CDD" id="cd00090">
    <property type="entry name" value="HTH_ARSR"/>
    <property type="match status" value="1"/>
</dbReference>
<dbReference type="GO" id="GO:0046983">
    <property type="term" value="F:protein dimerization activity"/>
    <property type="evidence" value="ECO:0007669"/>
    <property type="project" value="InterPro"/>
</dbReference>
<dbReference type="InterPro" id="IPR036421">
    <property type="entry name" value="Fe_dep_repressor_sf"/>
</dbReference>
<dbReference type="SUPFAM" id="SSF46785">
    <property type="entry name" value="Winged helix' DNA-binding domain"/>
    <property type="match status" value="1"/>
</dbReference>
<feature type="domain" description="Iron dependent repressor metal binding and dimerisation" evidence="8">
    <location>
        <begin position="72"/>
        <end position="130"/>
    </location>
</feature>
<organism evidence="9 10">
    <name type="scientific">Halobacteriovorax marinus</name>
    <dbReference type="NCBI Taxonomy" id="97084"/>
    <lineage>
        <taxon>Bacteria</taxon>
        <taxon>Pseudomonadati</taxon>
        <taxon>Bdellovibrionota</taxon>
        <taxon>Bacteriovoracia</taxon>
        <taxon>Bacteriovoracales</taxon>
        <taxon>Halobacteriovoraceae</taxon>
        <taxon>Halobacteriovorax</taxon>
    </lineage>
</organism>
<evidence type="ECO:0000256" key="3">
    <source>
        <dbReference type="ARBA" id="ARBA00023015"/>
    </source>
</evidence>
<dbReference type="PANTHER" id="PTHR33238">
    <property type="entry name" value="IRON (METAL) DEPENDENT REPRESSOR, DTXR FAMILY"/>
    <property type="match status" value="1"/>
</dbReference>
<dbReference type="GO" id="GO:0046914">
    <property type="term" value="F:transition metal ion binding"/>
    <property type="evidence" value="ECO:0007669"/>
    <property type="project" value="InterPro"/>
</dbReference>
<evidence type="ECO:0000256" key="6">
    <source>
        <dbReference type="ARBA" id="ARBA00025185"/>
    </source>
</evidence>
<evidence type="ECO:0000313" key="9">
    <source>
        <dbReference type="EMBL" id="OUR93464.1"/>
    </source>
</evidence>
<comment type="function">
    <text evidence="6">In the presence of manganese, represses expression of mntH and mntS. Up-regulates expression of mntP.</text>
</comment>
<keyword evidence="3" id="KW-0805">Transcription regulation</keyword>
<dbReference type="InterPro" id="IPR011991">
    <property type="entry name" value="ArsR-like_HTH"/>
</dbReference>
<dbReference type="InterPro" id="IPR022689">
    <property type="entry name" value="Iron_dep_repressor"/>
</dbReference>
<evidence type="ECO:0000256" key="5">
    <source>
        <dbReference type="ARBA" id="ARBA00023163"/>
    </source>
</evidence>
<dbReference type="InterPro" id="IPR036388">
    <property type="entry name" value="WH-like_DNA-bd_sf"/>
</dbReference>
<gene>
    <name evidence="9" type="ORF">A9Q84_18495</name>
</gene>
<feature type="domain" description="HTH dtxR-type" evidence="7">
    <location>
        <begin position="9"/>
        <end position="63"/>
    </location>
</feature>
<dbReference type="AlphaFoldDB" id="A0A1Y5F231"/>
<reference evidence="10" key="1">
    <citation type="journal article" date="2017" name="Proc. Natl. Acad. Sci. U.S.A.">
        <title>Simulation of Deepwater Horizon oil plume reveals substrate specialization within a complex community of hydrocarbon-degraders.</title>
        <authorList>
            <person name="Hu P."/>
            <person name="Dubinsky E.A."/>
            <person name="Probst A.J."/>
            <person name="Wang J."/>
            <person name="Sieber C.M.K."/>
            <person name="Tom L.M."/>
            <person name="Gardinali P."/>
            <person name="Banfield J.F."/>
            <person name="Atlas R.M."/>
            <person name="Andersen G.L."/>
        </authorList>
    </citation>
    <scope>NUCLEOTIDE SEQUENCE [LARGE SCALE GENOMIC DNA]</scope>
</reference>
<dbReference type="GO" id="GO:0003700">
    <property type="term" value="F:DNA-binding transcription factor activity"/>
    <property type="evidence" value="ECO:0007669"/>
    <property type="project" value="InterPro"/>
</dbReference>
<dbReference type="GO" id="GO:0003677">
    <property type="term" value="F:DNA binding"/>
    <property type="evidence" value="ECO:0007669"/>
    <property type="project" value="UniProtKB-KW"/>
</dbReference>
<dbReference type="InterPro" id="IPR050536">
    <property type="entry name" value="DtxR_MntR_Metal-Reg"/>
</dbReference>
<comment type="similarity">
    <text evidence="1">Belongs to the DtxR/MntR family.</text>
</comment>
<keyword evidence="4" id="KW-0238">DNA-binding</keyword>
<dbReference type="InterPro" id="IPR022687">
    <property type="entry name" value="HTH_DTXR"/>
</dbReference>
<dbReference type="Pfam" id="PF01325">
    <property type="entry name" value="Fe_dep_repress"/>
    <property type="match status" value="1"/>
</dbReference>
<keyword evidence="5" id="KW-0804">Transcription</keyword>
<dbReference type="PANTHER" id="PTHR33238:SF7">
    <property type="entry name" value="IRON-DEPENDENT TRANSCRIPTIONAL REGULATOR"/>
    <property type="match status" value="1"/>
</dbReference>
<accession>A0A1Y5F231</accession>
<evidence type="ECO:0000313" key="10">
    <source>
        <dbReference type="Proteomes" id="UP000196531"/>
    </source>
</evidence>
<dbReference type="Pfam" id="PF02742">
    <property type="entry name" value="Fe_dep_repr_C"/>
    <property type="match status" value="1"/>
</dbReference>
<dbReference type="Proteomes" id="UP000196531">
    <property type="component" value="Unassembled WGS sequence"/>
</dbReference>
<sequence length="179" mass="20418">MTEKTHKIELSHSMAHYLLTIHKLKEGRGFARVTDIAKDLNLTKGSVSTALNNLKKKGLVTEEEDCKFLVLTEKGHDEVHRILSSRTLLFYFLKDFVGVSEETADRDSCLMEHLMSSETSYKFFDFMKNLACACDRIEKTGGKVPSEFNFHSSLNFCDFDNAETFFESQTGDSHLSEKK</sequence>
<evidence type="ECO:0000259" key="8">
    <source>
        <dbReference type="Pfam" id="PF02742"/>
    </source>
</evidence>
<dbReference type="SMART" id="SM00529">
    <property type="entry name" value="HTH_DTXR"/>
    <property type="match status" value="1"/>
</dbReference>